<dbReference type="SUPFAM" id="SSF54427">
    <property type="entry name" value="NTF2-like"/>
    <property type="match status" value="1"/>
</dbReference>
<dbReference type="AlphaFoldDB" id="A0A2N5XVE0"/>
<gene>
    <name evidence="2" type="ORF">C0081_04740</name>
</gene>
<dbReference type="EMBL" id="PKUQ01000008">
    <property type="protein sequence ID" value="PLW78405.1"/>
    <property type="molecule type" value="Genomic_DNA"/>
</dbReference>
<protein>
    <submittedName>
        <fullName evidence="2">Zinc chelation protein SecC</fullName>
    </submittedName>
</protein>
<dbReference type="InterPro" id="IPR048469">
    <property type="entry name" value="YchJ-like_M"/>
</dbReference>
<dbReference type="OrthoDB" id="21421at2"/>
<dbReference type="RefSeq" id="WP_101532656.1">
    <property type="nucleotide sequence ID" value="NZ_PKUQ01000008.1"/>
</dbReference>
<evidence type="ECO:0000313" key="2">
    <source>
        <dbReference type="EMBL" id="PLW78405.1"/>
    </source>
</evidence>
<dbReference type="InterPro" id="IPR004027">
    <property type="entry name" value="SEC_C_motif"/>
</dbReference>
<proteinExistence type="predicted"/>
<organism evidence="2 3">
    <name type="scientific">Cohaesibacter celericrescens</name>
    <dbReference type="NCBI Taxonomy" id="2067669"/>
    <lineage>
        <taxon>Bacteria</taxon>
        <taxon>Pseudomonadati</taxon>
        <taxon>Pseudomonadota</taxon>
        <taxon>Alphaproteobacteria</taxon>
        <taxon>Hyphomicrobiales</taxon>
        <taxon>Cohaesibacteraceae</taxon>
    </lineage>
</organism>
<keyword evidence="3" id="KW-1185">Reference proteome</keyword>
<feature type="domain" description="YchJ-like middle NTF2-like" evidence="1">
    <location>
        <begin position="30"/>
        <end position="128"/>
    </location>
</feature>
<evidence type="ECO:0000313" key="3">
    <source>
        <dbReference type="Proteomes" id="UP000234881"/>
    </source>
</evidence>
<accession>A0A2N5XVE0</accession>
<dbReference type="Proteomes" id="UP000234881">
    <property type="component" value="Unassembled WGS sequence"/>
</dbReference>
<evidence type="ECO:0000259" key="1">
    <source>
        <dbReference type="Pfam" id="PF17775"/>
    </source>
</evidence>
<sequence>MQQDPCPCGSDKPFGACCERYLVGTALPDTAQALMRSRYTAYAKQNIAYLKDTLWPKYQPDFDSFAVSKWASESHWVGLEILSVEKGTAKDRDGTVLFEARYLSAGAMALHRELSLFRKKSGRWYYVEALPQG</sequence>
<dbReference type="InterPro" id="IPR032710">
    <property type="entry name" value="NTF2-like_dom_sf"/>
</dbReference>
<name>A0A2N5XVE0_9HYPH</name>
<dbReference type="Pfam" id="PF02810">
    <property type="entry name" value="SEC-C"/>
    <property type="match status" value="1"/>
</dbReference>
<comment type="caution">
    <text evidence="2">The sequence shown here is derived from an EMBL/GenBank/DDBJ whole genome shotgun (WGS) entry which is preliminary data.</text>
</comment>
<dbReference type="Pfam" id="PF17775">
    <property type="entry name" value="YchJ_M-like"/>
    <property type="match status" value="1"/>
</dbReference>
<reference evidence="2 3" key="1">
    <citation type="submission" date="2018-01" db="EMBL/GenBank/DDBJ databases">
        <title>The draft genome sequence of Cohaesibacter sp. H1304.</title>
        <authorList>
            <person name="Wang N.-N."/>
            <person name="Du Z.-J."/>
        </authorList>
    </citation>
    <scope>NUCLEOTIDE SEQUENCE [LARGE SCALE GENOMIC DNA]</scope>
    <source>
        <strain evidence="2 3">H1304</strain>
    </source>
</reference>
<dbReference type="Gene3D" id="3.10.450.50">
    <property type="match status" value="1"/>
</dbReference>